<organism evidence="2 3">
    <name type="scientific">Symbiodinium natans</name>
    <dbReference type="NCBI Taxonomy" id="878477"/>
    <lineage>
        <taxon>Eukaryota</taxon>
        <taxon>Sar</taxon>
        <taxon>Alveolata</taxon>
        <taxon>Dinophyceae</taxon>
        <taxon>Suessiales</taxon>
        <taxon>Symbiodiniaceae</taxon>
        <taxon>Symbiodinium</taxon>
    </lineage>
</organism>
<dbReference type="EMBL" id="CAJNDS010000779">
    <property type="protein sequence ID" value="CAE7233348.1"/>
    <property type="molecule type" value="Genomic_DNA"/>
</dbReference>
<feature type="region of interest" description="Disordered" evidence="1">
    <location>
        <begin position="652"/>
        <end position="691"/>
    </location>
</feature>
<gene>
    <name evidence="2" type="ORF">SNAT2548_LOCUS9749</name>
</gene>
<reference evidence="2" key="1">
    <citation type="submission" date="2021-02" db="EMBL/GenBank/DDBJ databases">
        <authorList>
            <person name="Dougan E. K."/>
            <person name="Rhodes N."/>
            <person name="Thang M."/>
            <person name="Chan C."/>
        </authorList>
    </citation>
    <scope>NUCLEOTIDE SEQUENCE</scope>
</reference>
<evidence type="ECO:0000313" key="2">
    <source>
        <dbReference type="EMBL" id="CAE7233348.1"/>
    </source>
</evidence>
<proteinExistence type="predicted"/>
<accession>A0A812KUN7</accession>
<evidence type="ECO:0000256" key="1">
    <source>
        <dbReference type="SAM" id="MobiDB-lite"/>
    </source>
</evidence>
<dbReference type="OrthoDB" id="429218at2759"/>
<evidence type="ECO:0000313" key="3">
    <source>
        <dbReference type="Proteomes" id="UP000604046"/>
    </source>
</evidence>
<keyword evidence="3" id="KW-1185">Reference proteome</keyword>
<protein>
    <submittedName>
        <fullName evidence="2">Uncharacterized protein</fullName>
    </submittedName>
</protein>
<comment type="caution">
    <text evidence="2">The sequence shown here is derived from an EMBL/GenBank/DDBJ whole genome shotgun (WGS) entry which is preliminary data.</text>
</comment>
<dbReference type="AlphaFoldDB" id="A0A812KUN7"/>
<sequence>MRIAMELLCAAADANILEIGRSMARMTLAAVMATISADCPYLRGDDSWTLFFRPATLWHFVSIAHDTAERIPLAEGAGAKERADSQKLARSWFSTAWARASERSSLKWDGPELAVCPVQLEHGATLNCHGLALSSANRYVQIRRGFLRSCMSALRYGFEATGQRAGCKRRTLVMLPHADLVGHLINGVQWFLALVRAIFQDQRSRSNVTLAVIDHGWISEGLGPARFATSHYESRAKPGLFLKLLQDLSDEPVLFLSQLVQDAGASCTSVCFTRAVWGFPQLHAHSLEHLEHRPGVAVYKEAMLFWKGASVSLQRALSTDQFRPRPGLRLSPRSAGAAGSGPVLRILLIQRVNTRRLADLDGLIDQLESDILDHGFVPRVVVAGENGTSAWQQLPALDQIALARQADIMIGPSGNELGLGAFMREETWLVELMPQAVVDPSKRTQPLVRYEVTNCVEHVNGNPGSLVGHVAVRAHLYHLCMNVNRGRIFEVQELESPHWRFTPRLHVDLNAFREMMALPLSVIQAGVGYLAHNRKQVCPEFGCGVLAETSARDEALLVRKVTSIWIAVERPGGVDWSLDEVSPKMDSSPFKDGTLVVVCCANESLNPNLNGLLPAPAKLHTRLSDAAQSLKMWKSAKSRMMATMALSRAASVFGKRNSDRSDESSLWDRSTQSDHQAIAGQSARETSGTGSLTLKSAIKKDAAKKKLRFDIEGAEAELPLTDLLPPVSADPEAADFNKPKTPWLLQHPTDAEPLGDNAMSRGTQTEPMAKATSRRCCRCGPCGTWVDEDEETEVWLTT</sequence>
<dbReference type="Proteomes" id="UP000604046">
    <property type="component" value="Unassembled WGS sequence"/>
</dbReference>
<name>A0A812KUN7_9DINO</name>